<dbReference type="Proteomes" id="UP001500167">
    <property type="component" value="Unassembled WGS sequence"/>
</dbReference>
<comment type="caution">
    <text evidence="1">The sequence shown here is derived from an EMBL/GenBank/DDBJ whole genome shotgun (WGS) entry which is preliminary data.</text>
</comment>
<evidence type="ECO:0000313" key="1">
    <source>
        <dbReference type="EMBL" id="GAA4173980.1"/>
    </source>
</evidence>
<evidence type="ECO:0008006" key="3">
    <source>
        <dbReference type="Google" id="ProtNLM"/>
    </source>
</evidence>
<name>A0ABP7ZZ52_9SPHI</name>
<reference evidence="2" key="1">
    <citation type="journal article" date="2019" name="Int. J. Syst. Evol. Microbiol.">
        <title>The Global Catalogue of Microorganisms (GCM) 10K type strain sequencing project: providing services to taxonomists for standard genome sequencing and annotation.</title>
        <authorList>
            <consortium name="The Broad Institute Genomics Platform"/>
            <consortium name="The Broad Institute Genome Sequencing Center for Infectious Disease"/>
            <person name="Wu L."/>
            <person name="Ma J."/>
        </authorList>
    </citation>
    <scope>NUCLEOTIDE SEQUENCE [LARGE SCALE GENOMIC DNA]</scope>
    <source>
        <strain evidence="2">JCM 16722</strain>
    </source>
</reference>
<organism evidence="1 2">
    <name type="scientific">Sphingobacterium ginsenosidimutans</name>
    <dbReference type="NCBI Taxonomy" id="687845"/>
    <lineage>
        <taxon>Bacteria</taxon>
        <taxon>Pseudomonadati</taxon>
        <taxon>Bacteroidota</taxon>
        <taxon>Sphingobacteriia</taxon>
        <taxon>Sphingobacteriales</taxon>
        <taxon>Sphingobacteriaceae</taxon>
        <taxon>Sphingobacterium</taxon>
    </lineage>
</organism>
<dbReference type="RefSeq" id="WP_257087489.1">
    <property type="nucleotide sequence ID" value="NZ_BAAAZK010000004.1"/>
</dbReference>
<proteinExistence type="predicted"/>
<keyword evidence="2" id="KW-1185">Reference proteome</keyword>
<evidence type="ECO:0000313" key="2">
    <source>
        <dbReference type="Proteomes" id="UP001500167"/>
    </source>
</evidence>
<protein>
    <recommendedName>
        <fullName evidence="3">ASCH domain-containing protein</fullName>
    </recommendedName>
</protein>
<accession>A0ABP7ZZ52</accession>
<dbReference type="EMBL" id="BAAAZK010000004">
    <property type="protein sequence ID" value="GAA4173980.1"/>
    <property type="molecule type" value="Genomic_DNA"/>
</dbReference>
<sequence>MLFKEIHLAGIKSGKITLAFRQWKQAAVKSGTLLKTSVGLVEIGAIETVDESVITDQEAMSAGFKDKTQLLKSFRQQYLATIFRTAVRYHSEDPRIKLREGTELSEEQFMQLKIKIARLDTVSRQGPWIRLILSAIRENPNLHAIGIARLLGF</sequence>
<gene>
    <name evidence="1" type="ORF">GCM10022218_17680</name>
</gene>